<feature type="compositionally biased region" description="Basic and acidic residues" evidence="6">
    <location>
        <begin position="237"/>
        <end position="252"/>
    </location>
</feature>
<evidence type="ECO:0000256" key="3">
    <source>
        <dbReference type="ARBA" id="ARBA00023110"/>
    </source>
</evidence>
<accession>A0A6V7P2M0</accession>
<feature type="compositionally biased region" description="Polar residues" evidence="6">
    <location>
        <begin position="221"/>
        <end position="231"/>
    </location>
</feature>
<feature type="region of interest" description="Disordered" evidence="6">
    <location>
        <begin position="94"/>
        <end position="145"/>
    </location>
</feature>
<keyword evidence="4 5" id="KW-0413">Isomerase</keyword>
<proteinExistence type="predicted"/>
<feature type="compositionally biased region" description="Polar residues" evidence="6">
    <location>
        <begin position="424"/>
        <end position="434"/>
    </location>
</feature>
<evidence type="ECO:0000256" key="1">
    <source>
        <dbReference type="ARBA" id="ARBA00000971"/>
    </source>
</evidence>
<evidence type="ECO:0000256" key="4">
    <source>
        <dbReference type="ARBA" id="ARBA00023235"/>
    </source>
</evidence>
<evidence type="ECO:0000256" key="6">
    <source>
        <dbReference type="SAM" id="MobiDB-lite"/>
    </source>
</evidence>
<evidence type="ECO:0000313" key="8">
    <source>
        <dbReference type="EMBL" id="CAD1825071.1"/>
    </source>
</evidence>
<feature type="compositionally biased region" description="Acidic residues" evidence="6">
    <location>
        <begin position="103"/>
        <end position="145"/>
    </location>
</feature>
<dbReference type="EMBL" id="LR862144">
    <property type="protein sequence ID" value="CAD1825071.1"/>
    <property type="molecule type" value="Genomic_DNA"/>
</dbReference>
<dbReference type="GO" id="GO:0003755">
    <property type="term" value="F:peptidyl-prolyl cis-trans isomerase activity"/>
    <property type="evidence" value="ECO:0007669"/>
    <property type="project" value="UniProtKB-KW"/>
</dbReference>
<dbReference type="FunFam" id="3.10.50.40:FF:000006">
    <property type="entry name" value="Peptidyl-prolyl cis-trans isomerase"/>
    <property type="match status" value="1"/>
</dbReference>
<gene>
    <name evidence="8" type="ORF">CB5_LOCUS8282</name>
</gene>
<dbReference type="InterPro" id="IPR001179">
    <property type="entry name" value="PPIase_FKBP_dom"/>
</dbReference>
<comment type="catalytic activity">
    <reaction evidence="1 5">
        <text>[protein]-peptidylproline (omega=180) = [protein]-peptidylproline (omega=0)</text>
        <dbReference type="Rhea" id="RHEA:16237"/>
        <dbReference type="Rhea" id="RHEA-COMP:10747"/>
        <dbReference type="Rhea" id="RHEA-COMP:10748"/>
        <dbReference type="ChEBI" id="CHEBI:83833"/>
        <dbReference type="ChEBI" id="CHEBI:83834"/>
        <dbReference type="EC" id="5.2.1.8"/>
    </reaction>
</comment>
<evidence type="ECO:0000259" key="7">
    <source>
        <dbReference type="PROSITE" id="PS50059"/>
    </source>
</evidence>
<feature type="region of interest" description="Disordered" evidence="6">
    <location>
        <begin position="165"/>
        <end position="470"/>
    </location>
</feature>
<dbReference type="PROSITE" id="PS50059">
    <property type="entry name" value="FKBP_PPIASE"/>
    <property type="match status" value="1"/>
</dbReference>
<organism evidence="8">
    <name type="scientific">Ananas comosus var. bracteatus</name>
    <name type="common">red pineapple</name>
    <dbReference type="NCBI Taxonomy" id="296719"/>
    <lineage>
        <taxon>Eukaryota</taxon>
        <taxon>Viridiplantae</taxon>
        <taxon>Streptophyta</taxon>
        <taxon>Embryophyta</taxon>
        <taxon>Tracheophyta</taxon>
        <taxon>Spermatophyta</taxon>
        <taxon>Magnoliopsida</taxon>
        <taxon>Liliopsida</taxon>
        <taxon>Poales</taxon>
        <taxon>Bromeliaceae</taxon>
        <taxon>Bromelioideae</taxon>
        <taxon>Ananas</taxon>
    </lineage>
</organism>
<dbReference type="Pfam" id="PF17800">
    <property type="entry name" value="NPL"/>
    <property type="match status" value="1"/>
</dbReference>
<feature type="domain" description="PPIase FKBP-type" evidence="7">
    <location>
        <begin position="497"/>
        <end position="583"/>
    </location>
</feature>
<dbReference type="AlphaFoldDB" id="A0A6V7P2M0"/>
<feature type="compositionally biased region" description="Basic and acidic residues" evidence="6">
    <location>
        <begin position="347"/>
        <end position="357"/>
    </location>
</feature>
<evidence type="ECO:0000256" key="5">
    <source>
        <dbReference type="PROSITE-ProRule" id="PRU00277"/>
    </source>
</evidence>
<dbReference type="Pfam" id="PF00254">
    <property type="entry name" value="FKBP_C"/>
    <property type="match status" value="1"/>
</dbReference>
<evidence type="ECO:0000256" key="2">
    <source>
        <dbReference type="ARBA" id="ARBA00013194"/>
    </source>
</evidence>
<sequence length="588" mass="64681">MAFWGIEVRPGKPYTHRYDDTRGRLRVCQATLGNGKGTTRSVVQCNVGNNSPILICSLIPDSSETCHLELEFEEEDEVVFSVIGQRSVHLSGYYTGSGRINDGDDEDSYGEDIAETDSDDSISFDVDGSEDDEYESDFIDDGDDIEMFPASAPRKSGVVIEEIIEDGKPSNGNGTHRRLRKKHQVSDTEDGDDDSQRQLVVKPAAPAAVESEDEDGFPLSFSASKMNTGRNVGTVKELSEKTDDEDRKRKIDAISQDSESERDKLLPSDSNTPLVDAENTGKKKKKIKDRRPLETGSNMDGKEDIAVGGEEVVSANGVKSIKKKKEKTEKGKASETGSESLAEGTDTEAKGHAKEAGNTDPINEDNFAEAENLPYNKDEKSSQKSKKKKRNLVKEDISQEQGGSPAETADERNQLANGEKTNRVTDSSTNGTPQESKKKKKMKSKNHDKDLSNTQEPANQVEAEEKKQPLKARTFSNGLIIEELSMGKPDGKRASPGNKVSVYYVGKLQNGKIFDSNTGHQPFQFRLGIGHVIKGWDVGINGMRVGDKRRLTIPPAMGYGDRNIGKIPKNSWLVFDVELVDVKQVRSK</sequence>
<dbReference type="Gene3D" id="2.60.120.340">
    <property type="entry name" value="Nucleoplasmin core domain"/>
    <property type="match status" value="1"/>
</dbReference>
<dbReference type="InterPro" id="IPR041232">
    <property type="entry name" value="NPL"/>
</dbReference>
<dbReference type="Gene3D" id="3.10.50.40">
    <property type="match status" value="1"/>
</dbReference>
<keyword evidence="3 5" id="KW-0697">Rotamase</keyword>
<protein>
    <recommendedName>
        <fullName evidence="2 5">peptidylprolyl isomerase</fullName>
        <ecNumber evidence="2 5">5.2.1.8</ecNumber>
    </recommendedName>
</protein>
<dbReference type="PANTHER" id="PTHR43811">
    <property type="entry name" value="FKBP-TYPE PEPTIDYL-PROLYL CIS-TRANS ISOMERASE FKPA"/>
    <property type="match status" value="1"/>
</dbReference>
<dbReference type="InterPro" id="IPR046357">
    <property type="entry name" value="PPIase_dom_sf"/>
</dbReference>
<name>A0A6V7P2M0_ANACO</name>
<reference evidence="8" key="1">
    <citation type="submission" date="2020-07" db="EMBL/GenBank/DDBJ databases">
        <authorList>
            <person name="Lin J."/>
        </authorList>
    </citation>
    <scope>NUCLEOTIDE SEQUENCE</scope>
</reference>
<dbReference type="EC" id="5.2.1.8" evidence="2 5"/>
<dbReference type="PANTHER" id="PTHR43811:SF19">
    <property type="entry name" value="39 KDA FK506-BINDING NUCLEAR PROTEIN"/>
    <property type="match status" value="1"/>
</dbReference>
<dbReference type="SUPFAM" id="SSF54534">
    <property type="entry name" value="FKBP-like"/>
    <property type="match status" value="1"/>
</dbReference>